<protein>
    <submittedName>
        <fullName evidence="1">Uncharacterized protein</fullName>
    </submittedName>
</protein>
<evidence type="ECO:0000313" key="2">
    <source>
        <dbReference type="Proteomes" id="UP000029278"/>
    </source>
</evidence>
<name>A0A090ZDD6_PAEMA</name>
<gene>
    <name evidence="1" type="ORF">DJ90_1518</name>
</gene>
<accession>A0A090ZDD6</accession>
<dbReference type="Proteomes" id="UP000029278">
    <property type="component" value="Unassembled WGS sequence"/>
</dbReference>
<organism evidence="1 2">
    <name type="scientific">Paenibacillus macerans</name>
    <name type="common">Bacillus macerans</name>
    <dbReference type="NCBI Taxonomy" id="44252"/>
    <lineage>
        <taxon>Bacteria</taxon>
        <taxon>Bacillati</taxon>
        <taxon>Bacillota</taxon>
        <taxon>Bacilli</taxon>
        <taxon>Bacillales</taxon>
        <taxon>Paenibacillaceae</taxon>
        <taxon>Paenibacillus</taxon>
    </lineage>
</organism>
<keyword evidence="2" id="KW-1185">Reference proteome</keyword>
<reference evidence="1 2" key="1">
    <citation type="submission" date="2014-04" db="EMBL/GenBank/DDBJ databases">
        <authorList>
            <person name="Bishop-Lilly K.A."/>
            <person name="Broomall S.M."/>
            <person name="Chain P.S."/>
            <person name="Chertkov O."/>
            <person name="Coyne S.R."/>
            <person name="Daligault H.E."/>
            <person name="Davenport K.W."/>
            <person name="Erkkila T."/>
            <person name="Frey K.G."/>
            <person name="Gibbons H.S."/>
            <person name="Gu W."/>
            <person name="Jaissle J."/>
            <person name="Johnson S.L."/>
            <person name="Koroleva G.I."/>
            <person name="Ladner J.T."/>
            <person name="Lo C.-C."/>
            <person name="Minogue T.D."/>
            <person name="Munk C."/>
            <person name="Palacios G.F."/>
            <person name="Redden C.L."/>
            <person name="Rosenzweig C.N."/>
            <person name="Scholz M.B."/>
            <person name="Teshima H."/>
            <person name="Xu Y."/>
        </authorList>
    </citation>
    <scope>NUCLEOTIDE SEQUENCE [LARGE SCALE GENOMIC DNA]</scope>
    <source>
        <strain evidence="1 2">8244</strain>
    </source>
</reference>
<proteinExistence type="predicted"/>
<dbReference type="EMBL" id="JMQA01000029">
    <property type="protein sequence ID" value="KFN08433.1"/>
    <property type="molecule type" value="Genomic_DNA"/>
</dbReference>
<dbReference type="HOGENOM" id="CLU_2370170_0_0_9"/>
<evidence type="ECO:0000313" key="1">
    <source>
        <dbReference type="EMBL" id="KFN08433.1"/>
    </source>
</evidence>
<dbReference type="AlphaFoldDB" id="A0A090ZDD6"/>
<comment type="caution">
    <text evidence="1">The sequence shown here is derived from an EMBL/GenBank/DDBJ whole genome shotgun (WGS) entry which is preliminary data.</text>
</comment>
<sequence>MLPYTEQLGRLLGSYPRTSAAILASYCKVIALYGDREDAAALFRLFQEQPGNYRYVMLLEPVMRCGDLELAEEIDHTPSGKTIRVLRVDCYRSNT</sequence>